<feature type="signal peptide" evidence="2">
    <location>
        <begin position="1"/>
        <end position="22"/>
    </location>
</feature>
<organism evidence="3 4">
    <name type="scientific">Faecalibacter macacae</name>
    <dbReference type="NCBI Taxonomy" id="1859289"/>
    <lineage>
        <taxon>Bacteria</taxon>
        <taxon>Pseudomonadati</taxon>
        <taxon>Bacteroidota</taxon>
        <taxon>Flavobacteriia</taxon>
        <taxon>Flavobacteriales</taxon>
        <taxon>Weeksellaceae</taxon>
        <taxon>Faecalibacter</taxon>
    </lineage>
</organism>
<dbReference type="EMBL" id="RDOJ01000003">
    <property type="protein sequence ID" value="RLZ11925.1"/>
    <property type="molecule type" value="Genomic_DNA"/>
</dbReference>
<comment type="caution">
    <text evidence="3">The sequence shown here is derived from an EMBL/GenBank/DDBJ whole genome shotgun (WGS) entry which is preliminary data.</text>
</comment>
<dbReference type="RefSeq" id="WP_121933734.1">
    <property type="nucleotide sequence ID" value="NZ_RDOJ01000003.1"/>
</dbReference>
<feature type="coiled-coil region" evidence="1">
    <location>
        <begin position="25"/>
        <end position="80"/>
    </location>
</feature>
<accession>A0A3L9MGN5</accession>
<evidence type="ECO:0000313" key="3">
    <source>
        <dbReference type="EMBL" id="RLZ11925.1"/>
    </source>
</evidence>
<evidence type="ECO:0000313" key="4">
    <source>
        <dbReference type="Proteomes" id="UP000275348"/>
    </source>
</evidence>
<evidence type="ECO:0008006" key="5">
    <source>
        <dbReference type="Google" id="ProtNLM"/>
    </source>
</evidence>
<dbReference type="Proteomes" id="UP000275348">
    <property type="component" value="Unassembled WGS sequence"/>
</dbReference>
<keyword evidence="2" id="KW-0732">Signal</keyword>
<keyword evidence="1" id="KW-0175">Coiled coil</keyword>
<name>A0A3L9MGN5_9FLAO</name>
<gene>
    <name evidence="3" type="ORF">EAH69_03105</name>
</gene>
<keyword evidence="4" id="KW-1185">Reference proteome</keyword>
<dbReference type="AlphaFoldDB" id="A0A3L9MGN5"/>
<evidence type="ECO:0000256" key="2">
    <source>
        <dbReference type="SAM" id="SignalP"/>
    </source>
</evidence>
<proteinExistence type="predicted"/>
<evidence type="ECO:0000256" key="1">
    <source>
        <dbReference type="SAM" id="Coils"/>
    </source>
</evidence>
<protein>
    <recommendedName>
        <fullName evidence="5">Periplasmic heavy metal sensor</fullName>
    </recommendedName>
</protein>
<sequence>MNLSLKNIAIIALFATSITAFGQTNQTKEQKYERFKKEMDLTDAQVLKIKAIKDKYNPEKAELKRKLDELRKRELEEIDDIYTPEQKVKLKAIIEKHKAQKK</sequence>
<dbReference type="Gene3D" id="1.20.120.1490">
    <property type="match status" value="1"/>
</dbReference>
<feature type="chain" id="PRO_5017941543" description="Periplasmic heavy metal sensor" evidence="2">
    <location>
        <begin position="23"/>
        <end position="102"/>
    </location>
</feature>
<reference evidence="3 4" key="1">
    <citation type="submission" date="2018-10" db="EMBL/GenBank/DDBJ databases">
        <authorList>
            <person name="Chen X."/>
        </authorList>
    </citation>
    <scope>NUCLEOTIDE SEQUENCE [LARGE SCALE GENOMIC DNA]</scope>
    <source>
        <strain evidence="3 4">YIM 102668</strain>
    </source>
</reference>